<dbReference type="RefSeq" id="WP_039221452.1">
    <property type="nucleotide sequence ID" value="NZ_JWLW01000023.1"/>
</dbReference>
<evidence type="ECO:0000313" key="1">
    <source>
        <dbReference type="EMBL" id="KHT50674.1"/>
    </source>
</evidence>
<dbReference type="InterPro" id="IPR006439">
    <property type="entry name" value="HAD-SF_hydro_IA"/>
</dbReference>
<dbReference type="CDD" id="cd01427">
    <property type="entry name" value="HAD_like"/>
    <property type="match status" value="1"/>
</dbReference>
<accession>A0A0B3Y3L8</accession>
<gene>
    <name evidence="1" type="ORF">RJ41_12870</name>
</gene>
<dbReference type="SFLD" id="SFLDG01129">
    <property type="entry name" value="C1.5:_HAD__Beta-PGM__Phosphata"/>
    <property type="match status" value="1"/>
</dbReference>
<organism evidence="1 2">
    <name type="scientific">Alteromonas marina</name>
    <dbReference type="NCBI Taxonomy" id="203795"/>
    <lineage>
        <taxon>Bacteria</taxon>
        <taxon>Pseudomonadati</taxon>
        <taxon>Pseudomonadota</taxon>
        <taxon>Gammaproteobacteria</taxon>
        <taxon>Alteromonadales</taxon>
        <taxon>Alteromonadaceae</taxon>
        <taxon>Alteromonas/Salinimonas group</taxon>
        <taxon>Alteromonas</taxon>
    </lineage>
</organism>
<dbReference type="Pfam" id="PF00702">
    <property type="entry name" value="Hydrolase"/>
    <property type="match status" value="1"/>
</dbReference>
<dbReference type="InterPro" id="IPR023214">
    <property type="entry name" value="HAD_sf"/>
</dbReference>
<dbReference type="EMBL" id="JWLW01000023">
    <property type="protein sequence ID" value="KHT50674.1"/>
    <property type="molecule type" value="Genomic_DNA"/>
</dbReference>
<dbReference type="NCBIfam" id="TIGR01509">
    <property type="entry name" value="HAD-SF-IA-v3"/>
    <property type="match status" value="1"/>
</dbReference>
<evidence type="ECO:0000313" key="2">
    <source>
        <dbReference type="Proteomes" id="UP000031197"/>
    </source>
</evidence>
<sequence length="237" mass="27521">MPFLPWNEIETVLLDMDGTLLDLHYDNQFWLHHLPKRLAEIRGVSEAQSQREMTARYESVFGQIQWYCLDYWAESLEMDLENEFMPLKRELAHLLALRDDTIPFLDALHDSGRQVVLVTNAHPNSLALKIEHTQLDAHIDNLISTHEFGVTKESQLLWERLQKRVQFDNSRTLFVDDSLPILNAAKTYGIKHLLAVDNPDSTLPNRNISEFPAVRDYRLMLEDIKQNPVGTVSKGRF</sequence>
<comment type="caution">
    <text evidence="1">The sequence shown here is derived from an EMBL/GenBank/DDBJ whole genome shotgun (WGS) entry which is preliminary data.</text>
</comment>
<keyword evidence="2" id="KW-1185">Reference proteome</keyword>
<dbReference type="SFLD" id="SFLDS00003">
    <property type="entry name" value="Haloacid_Dehalogenase"/>
    <property type="match status" value="1"/>
</dbReference>
<keyword evidence="1" id="KW-0378">Hydrolase</keyword>
<dbReference type="InterPro" id="IPR050155">
    <property type="entry name" value="HAD-like_hydrolase_sf"/>
</dbReference>
<dbReference type="PANTHER" id="PTHR43434:SF3">
    <property type="entry name" value="GMP_IMP NUCLEOTIDASE YRFG"/>
    <property type="match status" value="1"/>
</dbReference>
<dbReference type="GO" id="GO:0005829">
    <property type="term" value="C:cytosol"/>
    <property type="evidence" value="ECO:0007669"/>
    <property type="project" value="TreeGrafter"/>
</dbReference>
<name>A0A0B3Y3L8_9ALTE</name>
<dbReference type="NCBIfam" id="NF011564">
    <property type="entry name" value="PRK14988.1"/>
    <property type="match status" value="1"/>
</dbReference>
<dbReference type="OrthoDB" id="9773910at2"/>
<dbReference type="Proteomes" id="UP000031197">
    <property type="component" value="Unassembled WGS sequence"/>
</dbReference>
<protein>
    <submittedName>
        <fullName evidence="1">HAD family hydrolase</fullName>
    </submittedName>
</protein>
<dbReference type="SUPFAM" id="SSF56784">
    <property type="entry name" value="HAD-like"/>
    <property type="match status" value="1"/>
</dbReference>
<dbReference type="PANTHER" id="PTHR43434">
    <property type="entry name" value="PHOSPHOGLYCOLATE PHOSPHATASE"/>
    <property type="match status" value="1"/>
</dbReference>
<dbReference type="Gene3D" id="3.40.50.1000">
    <property type="entry name" value="HAD superfamily/HAD-like"/>
    <property type="match status" value="1"/>
</dbReference>
<dbReference type="GO" id="GO:0008967">
    <property type="term" value="F:phosphoglycolate phosphatase activity"/>
    <property type="evidence" value="ECO:0007669"/>
    <property type="project" value="TreeGrafter"/>
</dbReference>
<dbReference type="PRINTS" id="PR00413">
    <property type="entry name" value="HADHALOGNASE"/>
</dbReference>
<dbReference type="InterPro" id="IPR036412">
    <property type="entry name" value="HAD-like_sf"/>
</dbReference>
<dbReference type="AlphaFoldDB" id="A0A0B3Y3L8"/>
<reference evidence="1 2" key="1">
    <citation type="submission" date="2014-12" db="EMBL/GenBank/DDBJ databases">
        <title>Genome sequencing of Alteromonas marina AD001.</title>
        <authorList>
            <person name="Adrian T.G.S."/>
            <person name="Chan K.G."/>
        </authorList>
    </citation>
    <scope>NUCLEOTIDE SEQUENCE [LARGE SCALE GENOMIC DNA]</scope>
    <source>
        <strain evidence="1 2">AD001</strain>
    </source>
</reference>
<proteinExistence type="predicted"/>
<dbReference type="GO" id="GO:0006281">
    <property type="term" value="P:DNA repair"/>
    <property type="evidence" value="ECO:0007669"/>
    <property type="project" value="TreeGrafter"/>
</dbReference>